<evidence type="ECO:0000259" key="2">
    <source>
        <dbReference type="Pfam" id="PF00561"/>
    </source>
</evidence>
<organism evidence="3 4">
    <name type="scientific">Periconia digitata</name>
    <dbReference type="NCBI Taxonomy" id="1303443"/>
    <lineage>
        <taxon>Eukaryota</taxon>
        <taxon>Fungi</taxon>
        <taxon>Dikarya</taxon>
        <taxon>Ascomycota</taxon>
        <taxon>Pezizomycotina</taxon>
        <taxon>Dothideomycetes</taxon>
        <taxon>Pleosporomycetidae</taxon>
        <taxon>Pleosporales</taxon>
        <taxon>Massarineae</taxon>
        <taxon>Periconiaceae</taxon>
        <taxon>Periconia</taxon>
    </lineage>
</organism>
<evidence type="ECO:0000313" key="3">
    <source>
        <dbReference type="EMBL" id="CAI6333722.1"/>
    </source>
</evidence>
<dbReference type="OrthoDB" id="9972683at2759"/>
<dbReference type="SUPFAM" id="SSF53474">
    <property type="entry name" value="alpha/beta-Hydrolases"/>
    <property type="match status" value="1"/>
</dbReference>
<dbReference type="Pfam" id="PF00561">
    <property type="entry name" value="Abhydrolase_1"/>
    <property type="match status" value="1"/>
</dbReference>
<proteinExistence type="inferred from homology"/>
<dbReference type="InterPro" id="IPR008220">
    <property type="entry name" value="HAT_MetX-like"/>
</dbReference>
<gene>
    <name evidence="3" type="ORF">PDIGIT_LOCUS6770</name>
</gene>
<evidence type="ECO:0000256" key="1">
    <source>
        <dbReference type="ARBA" id="ARBA00006886"/>
    </source>
</evidence>
<dbReference type="InterPro" id="IPR000073">
    <property type="entry name" value="AB_hydrolase_1"/>
</dbReference>
<sequence length="334" mass="37062">MTNPLFFVIPNFTFKNGTKLPSVKLAYLDINPTAPKTALISTCFKGRLNTTLTFANGAFKNHRIILVALFGNGESSSPSNTSDFPASLAYEDCVRAQYLLLTKELGINELDVVCGFSMGGQMAYHWAALYPKFVRRAVVICSSARTSKHNYQFLEGPRVALEFGVDYADAKKSMVRKRDGGDNEVGEKEVPRCVQAFGKAYSAWLTSAEWFDEELYKSLGAETLEEWDLQASKEGYVGWEVDDLLALLGMWQRGDISCGGNLEDALTKLEAEVLLMPCETDQYFRPGPNKREAKSLKNAQVAVIPSVWGHIAGGGSNSTDTQWMDNRISEFLNR</sequence>
<dbReference type="PANTHER" id="PTHR32268:SF15">
    <property type="entry name" value="HOMOSERINE ACETYLTRANSFERASE FAMILY PROTEIN (AFU_ORTHOLOGUE AFUA_1G15350)"/>
    <property type="match status" value="1"/>
</dbReference>
<name>A0A9W4UFF4_9PLEO</name>
<dbReference type="Gene3D" id="3.40.50.1820">
    <property type="entry name" value="alpha/beta hydrolase"/>
    <property type="match status" value="1"/>
</dbReference>
<protein>
    <recommendedName>
        <fullName evidence="2">AB hydrolase-1 domain-containing protein</fullName>
    </recommendedName>
</protein>
<reference evidence="3" key="1">
    <citation type="submission" date="2023-01" db="EMBL/GenBank/DDBJ databases">
        <authorList>
            <person name="Van Ghelder C."/>
            <person name="Rancurel C."/>
        </authorList>
    </citation>
    <scope>NUCLEOTIDE SEQUENCE</scope>
    <source>
        <strain evidence="3">CNCM I-4278</strain>
    </source>
</reference>
<comment type="similarity">
    <text evidence="1">Belongs to the AB hydrolase superfamily. MetX family.</text>
</comment>
<dbReference type="EMBL" id="CAOQHR010000004">
    <property type="protein sequence ID" value="CAI6333722.1"/>
    <property type="molecule type" value="Genomic_DNA"/>
</dbReference>
<evidence type="ECO:0000313" key="4">
    <source>
        <dbReference type="Proteomes" id="UP001152607"/>
    </source>
</evidence>
<accession>A0A9W4UFF4</accession>
<feature type="domain" description="AB hydrolase-1" evidence="2">
    <location>
        <begin position="61"/>
        <end position="147"/>
    </location>
</feature>
<comment type="caution">
    <text evidence="3">The sequence shown here is derived from an EMBL/GenBank/DDBJ whole genome shotgun (WGS) entry which is preliminary data.</text>
</comment>
<dbReference type="GO" id="GO:0016747">
    <property type="term" value="F:acyltransferase activity, transferring groups other than amino-acyl groups"/>
    <property type="evidence" value="ECO:0007669"/>
    <property type="project" value="InterPro"/>
</dbReference>
<dbReference type="Proteomes" id="UP001152607">
    <property type="component" value="Unassembled WGS sequence"/>
</dbReference>
<keyword evidence="4" id="KW-1185">Reference proteome</keyword>
<dbReference type="InterPro" id="IPR029058">
    <property type="entry name" value="AB_hydrolase_fold"/>
</dbReference>
<dbReference type="AlphaFoldDB" id="A0A9W4UFF4"/>
<dbReference type="PANTHER" id="PTHR32268">
    <property type="entry name" value="HOMOSERINE O-ACETYLTRANSFERASE"/>
    <property type="match status" value="1"/>
</dbReference>